<protein>
    <submittedName>
        <fullName evidence="5">Lectin alpha chain</fullName>
    </submittedName>
</protein>
<evidence type="ECO:0000256" key="2">
    <source>
        <dbReference type="ARBA" id="ARBA00022734"/>
    </source>
</evidence>
<dbReference type="CDD" id="cd06899">
    <property type="entry name" value="lectin_legume_LecRK_Arcelin_ConA"/>
    <property type="match status" value="1"/>
</dbReference>
<dbReference type="PROSITE" id="PS00308">
    <property type="entry name" value="LECTIN_LEGUME_ALPHA"/>
    <property type="match status" value="1"/>
</dbReference>
<comment type="similarity">
    <text evidence="1">Belongs to the leguminous lectin family.</text>
</comment>
<dbReference type="InterPro" id="IPR050258">
    <property type="entry name" value="Leguminous_Lectin"/>
</dbReference>
<evidence type="ECO:0000256" key="1">
    <source>
        <dbReference type="ARBA" id="ARBA00007606"/>
    </source>
</evidence>
<dbReference type="PIRSF" id="PIRSF002690">
    <property type="entry name" value="L-type_lectin_plant"/>
    <property type="match status" value="1"/>
</dbReference>
<evidence type="ECO:0000259" key="4">
    <source>
        <dbReference type="Pfam" id="PF00139"/>
    </source>
</evidence>
<dbReference type="SUPFAM" id="SSF49899">
    <property type="entry name" value="Concanavalin A-like lectins/glucanases"/>
    <property type="match status" value="1"/>
</dbReference>
<accession>A0A2K3N7K8</accession>
<dbReference type="GO" id="GO:0030246">
    <property type="term" value="F:carbohydrate binding"/>
    <property type="evidence" value="ECO:0007669"/>
    <property type="project" value="UniProtKB-KW"/>
</dbReference>
<dbReference type="AlphaFoldDB" id="A0A2K3N7K8"/>
<sequence>MAFSNFKSNPIQSRVLSSAIFITFLLLQYHNVESQASPTRSENVAFSITQFEEENIDIITRGDATISGGILRLTKTDQYGKPLPNSVGRATYATPIHIWDKTSGELADFSTGFSFIVNTNDEPLHGDGFAFFIGPVHFDLPKNSSGGYLGLFNPETAHIPSKNPILAIEFDGFTNVWDPPSSYQSPHIGIDIGSIDSVAYTQWPINFVQKNPIGEASINYNSESKSLSVFVDYPGTEWNSTHVSFVVDLRSVLPEWVRVGFSAATGQLVETHEIINWSFESSL</sequence>
<name>A0A2K3N7K8_TRIPR</name>
<dbReference type="Pfam" id="PF00139">
    <property type="entry name" value="Lectin_legB"/>
    <property type="match status" value="1"/>
</dbReference>
<proteinExistence type="inferred from homology"/>
<keyword evidence="2" id="KW-0430">Lectin</keyword>
<dbReference type="InterPro" id="IPR001220">
    <property type="entry name" value="Legume_lectin_dom"/>
</dbReference>
<comment type="caution">
    <text evidence="5">The sequence shown here is derived from an EMBL/GenBank/DDBJ whole genome shotgun (WGS) entry which is preliminary data.</text>
</comment>
<dbReference type="InterPro" id="IPR000985">
    <property type="entry name" value="Lectin_LegA_CS"/>
</dbReference>
<evidence type="ECO:0000313" key="6">
    <source>
        <dbReference type="Proteomes" id="UP000236291"/>
    </source>
</evidence>
<evidence type="ECO:0000313" key="5">
    <source>
        <dbReference type="EMBL" id="PNX99010.1"/>
    </source>
</evidence>
<dbReference type="InterPro" id="IPR013320">
    <property type="entry name" value="ConA-like_dom_sf"/>
</dbReference>
<dbReference type="EMBL" id="ASHM01017293">
    <property type="protein sequence ID" value="PNX99010.1"/>
    <property type="molecule type" value="Genomic_DNA"/>
</dbReference>
<organism evidence="5 6">
    <name type="scientific">Trifolium pratense</name>
    <name type="common">Red clover</name>
    <dbReference type="NCBI Taxonomy" id="57577"/>
    <lineage>
        <taxon>Eukaryota</taxon>
        <taxon>Viridiplantae</taxon>
        <taxon>Streptophyta</taxon>
        <taxon>Embryophyta</taxon>
        <taxon>Tracheophyta</taxon>
        <taxon>Spermatophyta</taxon>
        <taxon>Magnoliopsida</taxon>
        <taxon>eudicotyledons</taxon>
        <taxon>Gunneridae</taxon>
        <taxon>Pentapetalae</taxon>
        <taxon>rosids</taxon>
        <taxon>fabids</taxon>
        <taxon>Fabales</taxon>
        <taxon>Fabaceae</taxon>
        <taxon>Papilionoideae</taxon>
        <taxon>50 kb inversion clade</taxon>
        <taxon>NPAAA clade</taxon>
        <taxon>Hologalegina</taxon>
        <taxon>IRL clade</taxon>
        <taxon>Trifolieae</taxon>
        <taxon>Trifolium</taxon>
    </lineage>
</organism>
<reference evidence="5 6" key="2">
    <citation type="journal article" date="2017" name="Front. Plant Sci.">
        <title>Gene Classification and Mining of Molecular Markers Useful in Red Clover (Trifolium pratense) Breeding.</title>
        <authorList>
            <person name="Istvanek J."/>
            <person name="Dluhosova J."/>
            <person name="Dluhos P."/>
            <person name="Patkova L."/>
            <person name="Nedelnik J."/>
            <person name="Repkova J."/>
        </authorList>
    </citation>
    <scope>NUCLEOTIDE SEQUENCE [LARGE SCALE GENOMIC DNA]</scope>
    <source>
        <strain evidence="6">cv. Tatra</strain>
        <tissue evidence="5">Young leaves</tissue>
    </source>
</reference>
<dbReference type="Gene3D" id="2.60.120.200">
    <property type="match status" value="1"/>
</dbReference>
<dbReference type="PANTHER" id="PTHR32401:SF31">
    <property type="entry name" value="LECTIN 6"/>
    <property type="match status" value="1"/>
</dbReference>
<keyword evidence="3" id="KW-0325">Glycoprotein</keyword>
<dbReference type="InterPro" id="IPR016363">
    <property type="entry name" value="L-lectin"/>
</dbReference>
<dbReference type="PANTHER" id="PTHR32401">
    <property type="entry name" value="CONCANAVALIN A-LIKE LECTIN FAMILY PROTEIN"/>
    <property type="match status" value="1"/>
</dbReference>
<feature type="domain" description="Legume lectin" evidence="4">
    <location>
        <begin position="44"/>
        <end position="282"/>
    </location>
</feature>
<dbReference type="STRING" id="57577.A0A2K3N7K8"/>
<evidence type="ECO:0000256" key="3">
    <source>
        <dbReference type="ARBA" id="ARBA00023180"/>
    </source>
</evidence>
<dbReference type="Proteomes" id="UP000236291">
    <property type="component" value="Unassembled WGS sequence"/>
</dbReference>
<gene>
    <name evidence="5" type="ORF">L195_g022270</name>
</gene>
<dbReference type="GO" id="GO:0009610">
    <property type="term" value="P:response to symbiotic fungus"/>
    <property type="evidence" value="ECO:0007669"/>
    <property type="project" value="UniProtKB-ARBA"/>
</dbReference>
<reference evidence="5 6" key="1">
    <citation type="journal article" date="2014" name="Am. J. Bot.">
        <title>Genome assembly and annotation for red clover (Trifolium pratense; Fabaceae).</title>
        <authorList>
            <person name="Istvanek J."/>
            <person name="Jaros M."/>
            <person name="Krenek A."/>
            <person name="Repkova J."/>
        </authorList>
    </citation>
    <scope>NUCLEOTIDE SEQUENCE [LARGE SCALE GENOMIC DNA]</scope>
    <source>
        <strain evidence="6">cv. Tatra</strain>
        <tissue evidence="5">Young leaves</tissue>
    </source>
</reference>